<keyword evidence="1" id="KW-0472">Membrane</keyword>
<dbReference type="InterPro" id="IPR032675">
    <property type="entry name" value="LRR_dom_sf"/>
</dbReference>
<sequence>MGNSRKIPDGRKKNGDRAAGRIALLTVLILLAFLIAQTMSFSKAARAESPLNPQNTFQDTASPAASGTEVGIGGLMYRLDSGAHKAVLLGNISLEGVITIPEEVNYGGDTYSVTEIAGNAFSDNNAANQKITGFVFEGKKNLLETIGASAFYGRKNYTGALDVPHSVKTIGMEAYRGASFSSLTHKKVAGLQDGISFPSLAGARPELRDEAALREEGYESIVDSSEGNIALRKSAKWTDAHLTEAEILIEYGENEQMVSNLDFIFVMDYSTSMLTPAAATGISDGQPYSYPRSFYMEDLVRDTARAILGDTETKGSNRVGLVAFGGVNGGAHDMGSLLWTTGFTHSLQDIDSALTAHPLIDDNVTDYTAGMKGAAQLIEEREQQAGSEYKNRKTVIFFLSDGMPLPESANGAAEANQLKGMGVEILPIAMYTSQNRYLQALSSSGVVYEAADTAKFEEAVSQALLEAAENAVIANTGLVDVLSEHFVFQTGADTDALVSEGGGSAAVLSDQAVWNLSGCSTGAVHTLTLKVRLADGTEMDKSGVLPTNKSLGAAGGIVTDAQPELERYLVNYRFINGDDPQAQLPEEVMSLLPPTEGGCRDGASVSPQAVAEKQVAAENGEVWVFGGWDQDEVTIDKGNVLYTGKWTRPQLSFEFIKVDGSSGGTPLGGAGFTLYECRFKKDPGHTHTELATGDASGCWQEKLTDVSDADTGSVRFDSLDAGQYLLAETKAAEGYMLPHGQWLVTAEADGTFAIEGKGNSLPPAFALTSDDQGRTVYKLPNYKKGDVPLTGGFGAVLFTAAGIIVIGLAAAQLIMARRK</sequence>
<keyword evidence="1" id="KW-0812">Transmembrane</keyword>
<dbReference type="Gene3D" id="2.60.40.10">
    <property type="entry name" value="Immunoglobulins"/>
    <property type="match status" value="1"/>
</dbReference>
<dbReference type="Pfam" id="PF17802">
    <property type="entry name" value="SpaA"/>
    <property type="match status" value="1"/>
</dbReference>
<dbReference type="Proteomes" id="UP000218387">
    <property type="component" value="Chromosome"/>
</dbReference>
<organism evidence="3 4">
    <name type="scientific">Eubacterium maltosivorans</name>
    <dbReference type="NCBI Taxonomy" id="2041044"/>
    <lineage>
        <taxon>Bacteria</taxon>
        <taxon>Bacillati</taxon>
        <taxon>Bacillota</taxon>
        <taxon>Clostridia</taxon>
        <taxon>Eubacteriales</taxon>
        <taxon>Eubacteriaceae</taxon>
        <taxon>Eubacterium</taxon>
    </lineage>
</organism>
<dbReference type="InterPro" id="IPR002035">
    <property type="entry name" value="VWF_A"/>
</dbReference>
<dbReference type="EMBL" id="CP029487">
    <property type="protein sequence ID" value="QCT73177.1"/>
    <property type="molecule type" value="Genomic_DNA"/>
</dbReference>
<evidence type="ECO:0000313" key="4">
    <source>
        <dbReference type="Proteomes" id="UP000218387"/>
    </source>
</evidence>
<protein>
    <submittedName>
        <fullName evidence="3">VWA domain-containing protein</fullName>
    </submittedName>
</protein>
<dbReference type="KEGG" id="emt:CPZ25_018280"/>
<dbReference type="Pfam" id="PF18655">
    <property type="entry name" value="SHIRT"/>
    <property type="match status" value="1"/>
</dbReference>
<dbReference type="SUPFAM" id="SSF53300">
    <property type="entry name" value="vWA-like"/>
    <property type="match status" value="1"/>
</dbReference>
<dbReference type="Gene3D" id="3.80.10.10">
    <property type="entry name" value="Ribonuclease Inhibitor"/>
    <property type="match status" value="1"/>
</dbReference>
<accession>A0A4P9CC49</accession>
<evidence type="ECO:0000256" key="1">
    <source>
        <dbReference type="SAM" id="Phobius"/>
    </source>
</evidence>
<dbReference type="RefSeq" id="WP_096918984.1">
    <property type="nucleotide sequence ID" value="NZ_CP029487.1"/>
</dbReference>
<dbReference type="InterPro" id="IPR041030">
    <property type="entry name" value="SHIRT"/>
</dbReference>
<evidence type="ECO:0000259" key="2">
    <source>
        <dbReference type="PROSITE" id="PS50234"/>
    </source>
</evidence>
<reference evidence="3 4" key="1">
    <citation type="submission" date="2018-05" db="EMBL/GenBank/DDBJ databases">
        <title>Genome comparison of Eubacterium sp.</title>
        <authorList>
            <person name="Feng Y."/>
            <person name="Sanchez-Andrea I."/>
            <person name="Stams A.J.M."/>
            <person name="De Vos W.M."/>
        </authorList>
    </citation>
    <scope>NUCLEOTIDE SEQUENCE [LARGE SCALE GENOMIC DNA]</scope>
    <source>
        <strain evidence="3 4">YI</strain>
    </source>
</reference>
<dbReference type="CDD" id="cd00198">
    <property type="entry name" value="vWFA"/>
    <property type="match status" value="1"/>
</dbReference>
<keyword evidence="4" id="KW-1185">Reference proteome</keyword>
<dbReference type="InterPro" id="IPR036465">
    <property type="entry name" value="vWFA_dom_sf"/>
</dbReference>
<feature type="transmembrane region" description="Helical" evidence="1">
    <location>
        <begin position="793"/>
        <end position="815"/>
    </location>
</feature>
<dbReference type="AlphaFoldDB" id="A0A4P9CC49"/>
<dbReference type="Pfam" id="PF00092">
    <property type="entry name" value="VWA"/>
    <property type="match status" value="1"/>
</dbReference>
<feature type="domain" description="VWFA" evidence="2">
    <location>
        <begin position="262"/>
        <end position="464"/>
    </location>
</feature>
<dbReference type="InterPro" id="IPR013783">
    <property type="entry name" value="Ig-like_fold"/>
</dbReference>
<keyword evidence="1" id="KW-1133">Transmembrane helix</keyword>
<dbReference type="Gene3D" id="3.40.50.410">
    <property type="entry name" value="von Willebrand factor, type A domain"/>
    <property type="match status" value="1"/>
</dbReference>
<dbReference type="PROSITE" id="PS50234">
    <property type="entry name" value="VWFA"/>
    <property type="match status" value="1"/>
</dbReference>
<dbReference type="InterPro" id="IPR041033">
    <property type="entry name" value="SpaA_PFL_dom_1"/>
</dbReference>
<dbReference type="SMART" id="SM00327">
    <property type="entry name" value="VWA"/>
    <property type="match status" value="1"/>
</dbReference>
<name>A0A4P9CC49_EUBML</name>
<proteinExistence type="predicted"/>
<gene>
    <name evidence="3" type="ORF">CPZ25_018280</name>
</gene>
<evidence type="ECO:0000313" key="3">
    <source>
        <dbReference type="EMBL" id="QCT73177.1"/>
    </source>
</evidence>